<dbReference type="OrthoDB" id="136948at2"/>
<dbReference type="STRING" id="395495.Lcho_3044"/>
<dbReference type="RefSeq" id="WP_012348055.1">
    <property type="nucleotide sequence ID" value="NC_010524.1"/>
</dbReference>
<dbReference type="KEGG" id="lch:Lcho_3044"/>
<dbReference type="EMBL" id="CP001013">
    <property type="protein sequence ID" value="ACB35304.1"/>
    <property type="molecule type" value="Genomic_DNA"/>
</dbReference>
<organism evidence="2 3">
    <name type="scientific">Leptothrix cholodnii (strain ATCC 51168 / LMG 8142 / SP-6)</name>
    <name type="common">Leptothrix discophora (strain SP-6)</name>
    <dbReference type="NCBI Taxonomy" id="395495"/>
    <lineage>
        <taxon>Bacteria</taxon>
        <taxon>Pseudomonadati</taxon>
        <taxon>Pseudomonadota</taxon>
        <taxon>Betaproteobacteria</taxon>
        <taxon>Burkholderiales</taxon>
        <taxon>Sphaerotilaceae</taxon>
        <taxon>Leptothrix</taxon>
    </lineage>
</organism>
<evidence type="ECO:0000313" key="3">
    <source>
        <dbReference type="Proteomes" id="UP000001693"/>
    </source>
</evidence>
<keyword evidence="1" id="KW-1133">Transmembrane helix</keyword>
<proteinExistence type="predicted"/>
<accession>B1Y023</accession>
<dbReference type="HOGENOM" id="CLU_496890_0_0_4"/>
<name>B1Y023_LEPCP</name>
<dbReference type="eggNOG" id="ENOG502ZBQU">
    <property type="taxonomic scope" value="Bacteria"/>
</dbReference>
<evidence type="ECO:0000313" key="2">
    <source>
        <dbReference type="EMBL" id="ACB35304.1"/>
    </source>
</evidence>
<evidence type="ECO:0000256" key="1">
    <source>
        <dbReference type="SAM" id="Phobius"/>
    </source>
</evidence>
<keyword evidence="3" id="KW-1185">Reference proteome</keyword>
<keyword evidence="1" id="KW-0812">Transmembrane</keyword>
<gene>
    <name evidence="2" type="ordered locus">Lcho_3044</name>
</gene>
<sequence>MSGELRSAHHDVVIGAPRDLVATRRPALLQRSDDDFIGATLEALRAPAGRAALRAKLARATDAQGRLKLFQPIQRQFHVALIEAWCDTPGAPRIDPKRVDAAGLVVRRLGPQGAEGWMHANGQVRGWVPLARIGGETAEPQAAARLTARLTGVAQIDRQLSLHAREDADHPLEEQISGLYLAPPDVNADAGKTLFYGLVPTTSSELSDVPPAPTGDDGFGAGSDAFRNHLVEALRGDAMDLPFPGDLLVPGWFEASESPGVRPPDGVTQNQFNLLQQDVRTAAGATALRMQRFLLFLRQIAGEFNAFAGGNEVKTLKTILASIQLPLVLRPDEKVVRFVRADQFLAKASAILLEQTASASVVEMPAYWPALAPADATRLKNALHQALQARLAAMQTQAGRYDEPTARYSVRAFVRLKPEGHCPARTVWSEPSEPFVIAPWYEGGGAPPVQIRLPDASDRTLLKALKPNVAFIVPPSMQNLLSGKAKDLLEGKGSVGTAGLSWICSFNIPVITICAFIVLNIFLTLFNLVFGWLFFIKICIPFPKLGNKPPGGSSP</sequence>
<protein>
    <submittedName>
        <fullName evidence="2">Uncharacterized protein</fullName>
    </submittedName>
</protein>
<dbReference type="Proteomes" id="UP000001693">
    <property type="component" value="Chromosome"/>
</dbReference>
<feature type="transmembrane region" description="Helical" evidence="1">
    <location>
        <begin position="510"/>
        <end position="535"/>
    </location>
</feature>
<dbReference type="AlphaFoldDB" id="B1Y023"/>
<keyword evidence="1" id="KW-0472">Membrane</keyword>
<reference evidence="2 3" key="1">
    <citation type="submission" date="2008-03" db="EMBL/GenBank/DDBJ databases">
        <title>Complete sequence of Leptothrix cholodnii SP-6.</title>
        <authorList>
            <consortium name="US DOE Joint Genome Institute"/>
            <person name="Copeland A."/>
            <person name="Lucas S."/>
            <person name="Lapidus A."/>
            <person name="Glavina del Rio T."/>
            <person name="Dalin E."/>
            <person name="Tice H."/>
            <person name="Bruce D."/>
            <person name="Goodwin L."/>
            <person name="Pitluck S."/>
            <person name="Chertkov O."/>
            <person name="Brettin T."/>
            <person name="Detter J.C."/>
            <person name="Han C."/>
            <person name="Kuske C.R."/>
            <person name="Schmutz J."/>
            <person name="Larimer F."/>
            <person name="Land M."/>
            <person name="Hauser L."/>
            <person name="Kyrpides N."/>
            <person name="Lykidis A."/>
            <person name="Emerson D."/>
            <person name="Richardson P."/>
        </authorList>
    </citation>
    <scope>NUCLEOTIDE SEQUENCE [LARGE SCALE GENOMIC DNA]</scope>
    <source>
        <strain evidence="3">ATCC 51168 / LMG 8142 / SP-6</strain>
    </source>
</reference>